<dbReference type="Proteomes" id="UP000039324">
    <property type="component" value="Unassembled WGS sequence"/>
</dbReference>
<dbReference type="GO" id="GO:0005789">
    <property type="term" value="C:endoplasmic reticulum membrane"/>
    <property type="evidence" value="ECO:0007669"/>
    <property type="project" value="TreeGrafter"/>
</dbReference>
<evidence type="ECO:0000256" key="1">
    <source>
        <dbReference type="ARBA" id="ARBA00004141"/>
    </source>
</evidence>
<evidence type="ECO:0000313" key="11">
    <source>
        <dbReference type="EMBL" id="CEO95249.1"/>
    </source>
</evidence>
<gene>
    <name evidence="11" type="ORF">PBRA_004015</name>
</gene>
<evidence type="ECO:0000256" key="4">
    <source>
        <dbReference type="ARBA" id="ARBA00022692"/>
    </source>
</evidence>
<proteinExistence type="inferred from homology"/>
<evidence type="ECO:0000256" key="2">
    <source>
        <dbReference type="ARBA" id="ARBA00005441"/>
    </source>
</evidence>
<dbReference type="InterPro" id="IPR045221">
    <property type="entry name" value="Sphingomyelin_synth-like"/>
</dbReference>
<comment type="similarity">
    <text evidence="2">Belongs to the sphingomyelin synthase family.</text>
</comment>
<name>A0A0G4IJA3_PLABS</name>
<comment type="subcellular location">
    <subcellularLocation>
        <location evidence="1">Membrane</location>
        <topology evidence="1">Multi-pass membrane protein</topology>
    </subcellularLocation>
</comment>
<evidence type="ECO:0000313" key="12">
    <source>
        <dbReference type="Proteomes" id="UP000039324"/>
    </source>
</evidence>
<accession>A0A0G4IJA3</accession>
<dbReference type="AlphaFoldDB" id="A0A0G4IJA3"/>
<dbReference type="PANTHER" id="PTHR21290:SF25">
    <property type="entry name" value="SPHINGOMYELIN SYNTHASE-RELATED PROTEIN 1"/>
    <property type="match status" value="1"/>
</dbReference>
<dbReference type="GO" id="GO:0046513">
    <property type="term" value="P:ceramide biosynthetic process"/>
    <property type="evidence" value="ECO:0007669"/>
    <property type="project" value="TreeGrafter"/>
</dbReference>
<dbReference type="GO" id="GO:0005886">
    <property type="term" value="C:plasma membrane"/>
    <property type="evidence" value="ECO:0007669"/>
    <property type="project" value="TreeGrafter"/>
</dbReference>
<protein>
    <recommendedName>
        <fullName evidence="10">Sphingomyelin synthase-like domain-containing protein</fullName>
    </recommendedName>
</protein>
<keyword evidence="5" id="KW-0746">Sphingolipid metabolism</keyword>
<evidence type="ECO:0000256" key="7">
    <source>
        <dbReference type="ARBA" id="ARBA00023098"/>
    </source>
</evidence>
<evidence type="ECO:0000256" key="5">
    <source>
        <dbReference type="ARBA" id="ARBA00022919"/>
    </source>
</evidence>
<feature type="transmembrane region" description="Helical" evidence="9">
    <location>
        <begin position="232"/>
        <end position="255"/>
    </location>
</feature>
<dbReference type="PANTHER" id="PTHR21290">
    <property type="entry name" value="SPHINGOMYELIN SYNTHETASE"/>
    <property type="match status" value="1"/>
</dbReference>
<dbReference type="GO" id="GO:0033188">
    <property type="term" value="F:sphingomyelin synthase activity"/>
    <property type="evidence" value="ECO:0007669"/>
    <property type="project" value="TreeGrafter"/>
</dbReference>
<sequence length="284" mass="31719">MRSLLLGDDPRASHEASYEPLLSLTPERQRSTFRQNCLAVGALFAGAYVDAVMQSWIDRLHDRHRDLLPDMGIDALSSFAHLSHDLPDVLLVSVTILSLVRVLLHRRRVTLLRRYAVLQGLILFLRSMTISVTRLPGPRGPSCRNVMPADLNPLLGGVLVLTRQILTCGDVMFSGHTSAMVLWALITNSADRRAGDHLPSRLKSPIRIAIWALVWCGAFVIIATRFHYTVDVIVAVMLTCSMVWLYTALVQIGVYRTKVEIDDDRLEAGGFGRVVALVSWLERE</sequence>
<keyword evidence="7" id="KW-0443">Lipid metabolism</keyword>
<feature type="transmembrane region" description="Helical" evidence="9">
    <location>
        <begin position="206"/>
        <end position="226"/>
    </location>
</feature>
<evidence type="ECO:0000256" key="3">
    <source>
        <dbReference type="ARBA" id="ARBA00022679"/>
    </source>
</evidence>
<reference evidence="11 12" key="1">
    <citation type="submission" date="2015-02" db="EMBL/GenBank/DDBJ databases">
        <authorList>
            <person name="Chooi Y.-H."/>
        </authorList>
    </citation>
    <scope>NUCLEOTIDE SEQUENCE [LARGE SCALE GENOMIC DNA]</scope>
    <source>
        <strain evidence="11">E3</strain>
    </source>
</reference>
<dbReference type="STRING" id="37360.A0A0G4IJA3"/>
<keyword evidence="3" id="KW-0808">Transferase</keyword>
<evidence type="ECO:0000259" key="10">
    <source>
        <dbReference type="Pfam" id="PF14360"/>
    </source>
</evidence>
<dbReference type="OrthoDB" id="422827at2759"/>
<dbReference type="GO" id="GO:0047493">
    <property type="term" value="F:ceramide cholinephosphotransferase activity"/>
    <property type="evidence" value="ECO:0007669"/>
    <property type="project" value="TreeGrafter"/>
</dbReference>
<dbReference type="Pfam" id="PF14360">
    <property type="entry name" value="PAP2_C"/>
    <property type="match status" value="1"/>
</dbReference>
<keyword evidence="12" id="KW-1185">Reference proteome</keyword>
<dbReference type="InterPro" id="IPR025749">
    <property type="entry name" value="Sphingomyelin_synth-like_dom"/>
</dbReference>
<feature type="domain" description="Sphingomyelin synthase-like" evidence="10">
    <location>
        <begin position="167"/>
        <end position="247"/>
    </location>
</feature>
<keyword evidence="4 9" id="KW-0812">Transmembrane</keyword>
<evidence type="ECO:0000256" key="9">
    <source>
        <dbReference type="SAM" id="Phobius"/>
    </source>
</evidence>
<feature type="transmembrane region" description="Helical" evidence="9">
    <location>
        <begin position="86"/>
        <end position="104"/>
    </location>
</feature>
<keyword evidence="6 9" id="KW-1133">Transmembrane helix</keyword>
<evidence type="ECO:0000256" key="8">
    <source>
        <dbReference type="ARBA" id="ARBA00023136"/>
    </source>
</evidence>
<dbReference type="EMBL" id="CDSF01000013">
    <property type="protein sequence ID" value="CEO95249.1"/>
    <property type="molecule type" value="Genomic_DNA"/>
</dbReference>
<organism evidence="11 12">
    <name type="scientific">Plasmodiophora brassicae</name>
    <name type="common">Clubroot disease agent</name>
    <dbReference type="NCBI Taxonomy" id="37360"/>
    <lineage>
        <taxon>Eukaryota</taxon>
        <taxon>Sar</taxon>
        <taxon>Rhizaria</taxon>
        <taxon>Endomyxa</taxon>
        <taxon>Phytomyxea</taxon>
        <taxon>Plasmodiophorida</taxon>
        <taxon>Plasmodiophoridae</taxon>
        <taxon>Plasmodiophora</taxon>
    </lineage>
</organism>
<dbReference type="GO" id="GO:0000139">
    <property type="term" value="C:Golgi membrane"/>
    <property type="evidence" value="ECO:0007669"/>
    <property type="project" value="TreeGrafter"/>
</dbReference>
<keyword evidence="8 9" id="KW-0472">Membrane</keyword>
<evidence type="ECO:0000256" key="6">
    <source>
        <dbReference type="ARBA" id="ARBA00022989"/>
    </source>
</evidence>
<feature type="transmembrane region" description="Helical" evidence="9">
    <location>
        <begin position="37"/>
        <end position="57"/>
    </location>
</feature>